<dbReference type="PANTHER" id="PTHR34377">
    <property type="entry name" value="TETRATRICOPEPTIDE REPEAT (TPR)-LIKE SUPERFAMILY PROTEIN"/>
    <property type="match status" value="1"/>
</dbReference>
<keyword evidence="2" id="KW-0732">Signal</keyword>
<sequence length="170" mass="18787">MVMETCNLLIFILMAVVVMTPNLRGELGPATFAGGSWPKSKEPAPWSSSRPLCLSQFALVNHACSVLPFTPIPPPDQQGFELEHDQHEHESNRDDHKGRRKHGVGHHSHGPRHRTTPIEDDCCKWLKQVDSICVCKLLVHLPPFLTSPAHAFSITVDDTCSVTFTCSGST</sequence>
<evidence type="ECO:0008006" key="5">
    <source>
        <dbReference type="Google" id="ProtNLM"/>
    </source>
</evidence>
<evidence type="ECO:0000313" key="3">
    <source>
        <dbReference type="EMBL" id="KAK6937497.1"/>
    </source>
</evidence>
<dbReference type="PANTHER" id="PTHR34377:SF3">
    <property type="entry name" value="TETRATRICOPEPTIDE REPEAT (TPR)-LIKE SUPERFAMILY PROTEIN"/>
    <property type="match status" value="1"/>
</dbReference>
<evidence type="ECO:0000256" key="2">
    <source>
        <dbReference type="SAM" id="SignalP"/>
    </source>
</evidence>
<dbReference type="EMBL" id="JBAMMX010000006">
    <property type="protein sequence ID" value="KAK6937497.1"/>
    <property type="molecule type" value="Genomic_DNA"/>
</dbReference>
<evidence type="ECO:0000313" key="4">
    <source>
        <dbReference type="Proteomes" id="UP001370490"/>
    </source>
</evidence>
<feature type="signal peptide" evidence="2">
    <location>
        <begin position="1"/>
        <end position="25"/>
    </location>
</feature>
<dbReference type="Proteomes" id="UP001370490">
    <property type="component" value="Unassembled WGS sequence"/>
</dbReference>
<dbReference type="InterPro" id="IPR036312">
    <property type="entry name" value="Bifun_inhib/LTP/seed_sf"/>
</dbReference>
<keyword evidence="4" id="KW-1185">Reference proteome</keyword>
<accession>A0AAN8W1R3</accession>
<feature type="compositionally biased region" description="Basic and acidic residues" evidence="1">
    <location>
        <begin position="81"/>
        <end position="97"/>
    </location>
</feature>
<dbReference type="SUPFAM" id="SSF47699">
    <property type="entry name" value="Bifunctional inhibitor/lipid-transfer protein/seed storage 2S albumin"/>
    <property type="match status" value="1"/>
</dbReference>
<proteinExistence type="predicted"/>
<feature type="compositionally biased region" description="Basic residues" evidence="1">
    <location>
        <begin position="98"/>
        <end position="115"/>
    </location>
</feature>
<feature type="chain" id="PRO_5043049461" description="Bifunctional inhibitor/plant lipid transfer protein/seed storage helical domain-containing protein" evidence="2">
    <location>
        <begin position="26"/>
        <end position="170"/>
    </location>
</feature>
<evidence type="ECO:0000256" key="1">
    <source>
        <dbReference type="SAM" id="MobiDB-lite"/>
    </source>
</evidence>
<name>A0AAN8W1R3_9MAGN</name>
<reference evidence="3 4" key="1">
    <citation type="submission" date="2023-12" db="EMBL/GenBank/DDBJ databases">
        <title>A high-quality genome assembly for Dillenia turbinata (Dilleniales).</title>
        <authorList>
            <person name="Chanderbali A."/>
        </authorList>
    </citation>
    <scope>NUCLEOTIDE SEQUENCE [LARGE SCALE GENOMIC DNA]</scope>
    <source>
        <strain evidence="3">LSX21</strain>
        <tissue evidence="3">Leaf</tissue>
    </source>
</reference>
<gene>
    <name evidence="3" type="ORF">RJ641_031005</name>
</gene>
<protein>
    <recommendedName>
        <fullName evidence="5">Bifunctional inhibitor/plant lipid transfer protein/seed storage helical domain-containing protein</fullName>
    </recommendedName>
</protein>
<dbReference type="AlphaFoldDB" id="A0AAN8W1R3"/>
<feature type="region of interest" description="Disordered" evidence="1">
    <location>
        <begin position="75"/>
        <end position="116"/>
    </location>
</feature>
<organism evidence="3 4">
    <name type="scientific">Dillenia turbinata</name>
    <dbReference type="NCBI Taxonomy" id="194707"/>
    <lineage>
        <taxon>Eukaryota</taxon>
        <taxon>Viridiplantae</taxon>
        <taxon>Streptophyta</taxon>
        <taxon>Embryophyta</taxon>
        <taxon>Tracheophyta</taxon>
        <taxon>Spermatophyta</taxon>
        <taxon>Magnoliopsida</taxon>
        <taxon>eudicotyledons</taxon>
        <taxon>Gunneridae</taxon>
        <taxon>Pentapetalae</taxon>
        <taxon>Dilleniales</taxon>
        <taxon>Dilleniaceae</taxon>
        <taxon>Dillenia</taxon>
    </lineage>
</organism>
<comment type="caution">
    <text evidence="3">The sequence shown here is derived from an EMBL/GenBank/DDBJ whole genome shotgun (WGS) entry which is preliminary data.</text>
</comment>